<accession>A0A2J7ZWN4</accession>
<keyword evidence="6" id="KW-0067">ATP-binding</keyword>
<comment type="similarity">
    <text evidence="2">Belongs to the ABC transporter superfamily. ABCC family. Conjugate transporter (TC 3.A.1.208) subfamily.</text>
</comment>
<evidence type="ECO:0000256" key="6">
    <source>
        <dbReference type="ARBA" id="ARBA00022840"/>
    </source>
</evidence>
<organism evidence="11 12">
    <name type="scientific">Tetrabaena socialis</name>
    <dbReference type="NCBI Taxonomy" id="47790"/>
    <lineage>
        <taxon>Eukaryota</taxon>
        <taxon>Viridiplantae</taxon>
        <taxon>Chlorophyta</taxon>
        <taxon>core chlorophytes</taxon>
        <taxon>Chlorophyceae</taxon>
        <taxon>CS clade</taxon>
        <taxon>Chlamydomonadales</taxon>
        <taxon>Tetrabaenaceae</taxon>
        <taxon>Tetrabaena</taxon>
    </lineage>
</organism>
<dbReference type="Pfam" id="PF00664">
    <property type="entry name" value="ABC_membrane"/>
    <property type="match status" value="1"/>
</dbReference>
<dbReference type="GO" id="GO:0005524">
    <property type="term" value="F:ATP binding"/>
    <property type="evidence" value="ECO:0007669"/>
    <property type="project" value="UniProtKB-KW"/>
</dbReference>
<keyword evidence="3" id="KW-0813">Transport</keyword>
<keyword evidence="4 9" id="KW-0812">Transmembrane</keyword>
<dbReference type="Proteomes" id="UP000236333">
    <property type="component" value="Unassembled WGS sequence"/>
</dbReference>
<protein>
    <submittedName>
        <fullName evidence="11">ABC transporter C family member 1</fullName>
    </submittedName>
</protein>
<evidence type="ECO:0000259" key="10">
    <source>
        <dbReference type="PROSITE" id="PS50929"/>
    </source>
</evidence>
<dbReference type="Gene3D" id="1.20.1560.10">
    <property type="entry name" value="ABC transporter type 1, transmembrane domain"/>
    <property type="match status" value="1"/>
</dbReference>
<dbReference type="InterPro" id="IPR011527">
    <property type="entry name" value="ABC1_TM_dom"/>
</dbReference>
<keyword evidence="7 9" id="KW-1133">Transmembrane helix</keyword>
<evidence type="ECO:0000256" key="4">
    <source>
        <dbReference type="ARBA" id="ARBA00022692"/>
    </source>
</evidence>
<dbReference type="GO" id="GO:0016020">
    <property type="term" value="C:membrane"/>
    <property type="evidence" value="ECO:0007669"/>
    <property type="project" value="UniProtKB-SubCell"/>
</dbReference>
<comment type="subcellular location">
    <subcellularLocation>
        <location evidence="1">Membrane</location>
        <topology evidence="1">Multi-pass membrane protein</topology>
    </subcellularLocation>
</comment>
<proteinExistence type="inferred from homology"/>
<dbReference type="SUPFAM" id="SSF90123">
    <property type="entry name" value="ABC transporter transmembrane region"/>
    <property type="match status" value="1"/>
</dbReference>
<dbReference type="InterPro" id="IPR036640">
    <property type="entry name" value="ABC1_TM_sf"/>
</dbReference>
<dbReference type="PROSITE" id="PS50929">
    <property type="entry name" value="ABC_TM1F"/>
    <property type="match status" value="1"/>
</dbReference>
<feature type="transmembrane region" description="Helical" evidence="9">
    <location>
        <begin position="54"/>
        <end position="76"/>
    </location>
</feature>
<dbReference type="InterPro" id="IPR050173">
    <property type="entry name" value="ABC_transporter_C-like"/>
</dbReference>
<keyword evidence="5" id="KW-0547">Nucleotide-binding</keyword>
<reference evidence="11 12" key="1">
    <citation type="journal article" date="2017" name="Mol. Biol. Evol.">
        <title>The 4-celled Tetrabaena socialis nuclear genome reveals the essential components for genetic control of cell number at the origin of multicellularity in the volvocine lineage.</title>
        <authorList>
            <person name="Featherston J."/>
            <person name="Arakaki Y."/>
            <person name="Hanschen E.R."/>
            <person name="Ferris P.J."/>
            <person name="Michod R.E."/>
            <person name="Olson B.J.S.C."/>
            <person name="Nozaki H."/>
            <person name="Durand P.M."/>
        </authorList>
    </citation>
    <scope>NUCLEOTIDE SEQUENCE [LARGE SCALE GENOMIC DNA]</scope>
    <source>
        <strain evidence="11 12">NIES-571</strain>
    </source>
</reference>
<dbReference type="AlphaFoldDB" id="A0A2J7ZWN4"/>
<sequence length="129" mass="14260">MEGQEGAGAALGHTDERTKLEAEMMAGMEVVKCSAWEEPLQERIEAARRRELAMLWRVSVMSSIVTFLLLGVPVIIPVITFGVFLAGGHTLDAAKAFTCLVLFNVRRIHGVVRHVHWFMVLYGMFTGSG</sequence>
<evidence type="ECO:0000256" key="2">
    <source>
        <dbReference type="ARBA" id="ARBA00009726"/>
    </source>
</evidence>
<dbReference type="PANTHER" id="PTHR24223:SF456">
    <property type="entry name" value="MULTIDRUG RESISTANCE-ASSOCIATED PROTEIN LETHAL(2)03659"/>
    <property type="match status" value="1"/>
</dbReference>
<keyword evidence="8 9" id="KW-0472">Membrane</keyword>
<evidence type="ECO:0000313" key="12">
    <source>
        <dbReference type="Proteomes" id="UP000236333"/>
    </source>
</evidence>
<keyword evidence="12" id="KW-1185">Reference proteome</keyword>
<gene>
    <name evidence="11" type="ORF">TSOC_009118</name>
</gene>
<evidence type="ECO:0000313" key="11">
    <source>
        <dbReference type="EMBL" id="PNH04669.1"/>
    </source>
</evidence>
<dbReference type="GO" id="GO:0140359">
    <property type="term" value="F:ABC-type transporter activity"/>
    <property type="evidence" value="ECO:0007669"/>
    <property type="project" value="InterPro"/>
</dbReference>
<dbReference type="EMBL" id="PGGS01000369">
    <property type="protein sequence ID" value="PNH04669.1"/>
    <property type="molecule type" value="Genomic_DNA"/>
</dbReference>
<dbReference type="PANTHER" id="PTHR24223">
    <property type="entry name" value="ATP-BINDING CASSETTE SUB-FAMILY C"/>
    <property type="match status" value="1"/>
</dbReference>
<evidence type="ECO:0000256" key="8">
    <source>
        <dbReference type="ARBA" id="ARBA00023136"/>
    </source>
</evidence>
<dbReference type="OrthoDB" id="1297901at2759"/>
<evidence type="ECO:0000256" key="9">
    <source>
        <dbReference type="SAM" id="Phobius"/>
    </source>
</evidence>
<name>A0A2J7ZWN4_9CHLO</name>
<comment type="caution">
    <text evidence="11">The sequence shown here is derived from an EMBL/GenBank/DDBJ whole genome shotgun (WGS) entry which is preliminary data.</text>
</comment>
<evidence type="ECO:0000256" key="5">
    <source>
        <dbReference type="ARBA" id="ARBA00022741"/>
    </source>
</evidence>
<evidence type="ECO:0000256" key="1">
    <source>
        <dbReference type="ARBA" id="ARBA00004141"/>
    </source>
</evidence>
<feature type="domain" description="ABC transmembrane type-1" evidence="10">
    <location>
        <begin position="14"/>
        <end position="104"/>
    </location>
</feature>
<evidence type="ECO:0000256" key="3">
    <source>
        <dbReference type="ARBA" id="ARBA00022448"/>
    </source>
</evidence>
<evidence type="ECO:0000256" key="7">
    <source>
        <dbReference type="ARBA" id="ARBA00022989"/>
    </source>
</evidence>